<dbReference type="FunFam" id="1.20.5.170:FF:000004">
    <property type="entry name" value="Keratin, type II cytoskeletal 5"/>
    <property type="match status" value="1"/>
</dbReference>
<evidence type="ECO:0000256" key="5">
    <source>
        <dbReference type="RuleBase" id="RU000685"/>
    </source>
</evidence>
<dbReference type="PANTHER" id="PTHR45616:SF21">
    <property type="entry name" value="KERATIN, TYPE II CYTOSKELETAL 7"/>
    <property type="match status" value="1"/>
</dbReference>
<reference evidence="10" key="1">
    <citation type="submission" date="2025-08" db="UniProtKB">
        <authorList>
            <consortium name="RefSeq"/>
        </authorList>
    </citation>
    <scope>IDENTIFICATION</scope>
</reference>
<dbReference type="FunFam" id="1.20.5.1160:FF:000001">
    <property type="entry name" value="Keratin type II"/>
    <property type="match status" value="1"/>
</dbReference>
<feature type="compositionally biased region" description="Low complexity" evidence="7">
    <location>
        <begin position="522"/>
        <end position="532"/>
    </location>
</feature>
<dbReference type="Proteomes" id="UP000515145">
    <property type="component" value="Chromosome 5"/>
</dbReference>
<comment type="similarity">
    <text evidence="4 5">Belongs to the intermediate filament family.</text>
</comment>
<feature type="region of interest" description="Disordered" evidence="7">
    <location>
        <begin position="1"/>
        <end position="31"/>
    </location>
</feature>
<name>A0A6P7I966_9TELE</name>
<dbReference type="GeneID" id="114436293"/>
<evidence type="ECO:0000259" key="8">
    <source>
        <dbReference type="PROSITE" id="PS51842"/>
    </source>
</evidence>
<feature type="compositionally biased region" description="Basic and acidic residues" evidence="7">
    <location>
        <begin position="546"/>
        <end position="562"/>
    </location>
</feature>
<dbReference type="PRINTS" id="PR01276">
    <property type="entry name" value="TYPE2KERATIN"/>
</dbReference>
<evidence type="ECO:0000256" key="1">
    <source>
        <dbReference type="ARBA" id="ARBA00022744"/>
    </source>
</evidence>
<dbReference type="OrthoDB" id="2441647at2759"/>
<dbReference type="InParanoid" id="A0A6P7I966"/>
<evidence type="ECO:0000256" key="7">
    <source>
        <dbReference type="SAM" id="MobiDB-lite"/>
    </source>
</evidence>
<dbReference type="PANTHER" id="PTHR45616">
    <property type="entry name" value="GATA-TYPE DOMAIN-CONTAINING PROTEIN"/>
    <property type="match status" value="1"/>
</dbReference>
<feature type="coiled-coil region" evidence="6">
    <location>
        <begin position="139"/>
        <end position="278"/>
    </location>
</feature>
<keyword evidence="3 6" id="KW-0175">Coiled coil</keyword>
<dbReference type="Gene3D" id="1.20.5.1160">
    <property type="entry name" value="Vasodilator-stimulated phosphoprotein"/>
    <property type="match status" value="1"/>
</dbReference>
<evidence type="ECO:0000256" key="6">
    <source>
        <dbReference type="SAM" id="Coils"/>
    </source>
</evidence>
<dbReference type="FunFam" id="1.20.5.500:FF:000001">
    <property type="entry name" value="Type II keratin 23"/>
    <property type="match status" value="1"/>
</dbReference>
<dbReference type="InterPro" id="IPR018039">
    <property type="entry name" value="IF_conserved"/>
</dbReference>
<dbReference type="AlphaFoldDB" id="A0A6P7I966"/>
<protein>
    <submittedName>
        <fullName evidence="10">Keratin, type II cytoskeletal 8-like</fullName>
    </submittedName>
</protein>
<accession>A0A6P7I966</accession>
<dbReference type="GO" id="GO:0045109">
    <property type="term" value="P:intermediate filament organization"/>
    <property type="evidence" value="ECO:0007669"/>
    <property type="project" value="TreeGrafter"/>
</dbReference>
<dbReference type="PROSITE" id="PS00226">
    <property type="entry name" value="IF_ROD_1"/>
    <property type="match status" value="1"/>
</dbReference>
<dbReference type="InterPro" id="IPR003054">
    <property type="entry name" value="Keratin_II"/>
</dbReference>
<dbReference type="InterPro" id="IPR039008">
    <property type="entry name" value="IF_rod_dom"/>
</dbReference>
<keyword evidence="2 5" id="KW-0403">Intermediate filament</keyword>
<dbReference type="GO" id="GO:0030280">
    <property type="term" value="F:structural constituent of skin epidermis"/>
    <property type="evidence" value="ECO:0007669"/>
    <property type="project" value="TreeGrafter"/>
</dbReference>
<dbReference type="GO" id="GO:0005615">
    <property type="term" value="C:extracellular space"/>
    <property type="evidence" value="ECO:0007669"/>
    <property type="project" value="TreeGrafter"/>
</dbReference>
<dbReference type="Pfam" id="PF16208">
    <property type="entry name" value="Keratin_2_head"/>
    <property type="match status" value="1"/>
</dbReference>
<dbReference type="SMART" id="SM01391">
    <property type="entry name" value="Filament"/>
    <property type="match status" value="1"/>
</dbReference>
<dbReference type="SUPFAM" id="SSF64593">
    <property type="entry name" value="Intermediate filament protein, coiled coil region"/>
    <property type="match status" value="2"/>
</dbReference>
<proteinExistence type="inferred from homology"/>
<feature type="region of interest" description="Disordered" evidence="7">
    <location>
        <begin position="512"/>
        <end position="570"/>
    </location>
</feature>
<evidence type="ECO:0000313" key="9">
    <source>
        <dbReference type="Proteomes" id="UP000515145"/>
    </source>
</evidence>
<feature type="domain" description="IF rod" evidence="8">
    <location>
        <begin position="135"/>
        <end position="446"/>
    </location>
</feature>
<dbReference type="Gene3D" id="1.20.5.170">
    <property type="match status" value="1"/>
</dbReference>
<evidence type="ECO:0000313" key="10">
    <source>
        <dbReference type="RefSeq" id="XP_028262288.1"/>
    </source>
</evidence>
<organism evidence="9 10">
    <name type="scientific">Parambassis ranga</name>
    <name type="common">Indian glassy fish</name>
    <dbReference type="NCBI Taxonomy" id="210632"/>
    <lineage>
        <taxon>Eukaryota</taxon>
        <taxon>Metazoa</taxon>
        <taxon>Chordata</taxon>
        <taxon>Craniata</taxon>
        <taxon>Vertebrata</taxon>
        <taxon>Euteleostomi</taxon>
        <taxon>Actinopterygii</taxon>
        <taxon>Neopterygii</taxon>
        <taxon>Teleostei</taxon>
        <taxon>Neoteleostei</taxon>
        <taxon>Acanthomorphata</taxon>
        <taxon>Ovalentaria</taxon>
        <taxon>Ambassidae</taxon>
        <taxon>Parambassis</taxon>
    </lineage>
</organism>
<dbReference type="Pfam" id="PF00038">
    <property type="entry name" value="Filament"/>
    <property type="match status" value="1"/>
</dbReference>
<sequence length="570" mass="63428">MSVRAVKTTTLSTVSSSSRGPTQGFSSRSFSGYGGRGVGGGRQSYAVRSSYGGVGSSGAAVGAGGYKMVGGFVAGGSGQRGGGVEFGYVGFGGGLGGGMANEVMTPITAVTVNKSLLAPLNLEIDPTIQAIRTQEKEQIKTLNNRFATFIDKVRFLEQQNKMLETKWKLLQEQTPSHSNIDTMFEAYIANLRRQLDNLGHEKSKLESDLHHMAGLVEDFKTKYEDEINKRNEFENNFVLIKKDTDAAYMLKVDLEAKVDALTDEIDFLRQIYDAEINELQYQIKDTSVVVEMDNSRNLDMDAIIAEVRAQYEDIANKSRAEAESWYQNKYAEMQQSAGRYGDDLKSTKAEIADMNRRIMRLQSEIDMVKAQRNSLEAQIAEAEERGELAVKDAKLRIRDLEEALQRAKQDMALQVRQYQELMNVKLALDIEIATYRKLLEGEEDRLATGIKTSVSKQTSHNYSAYGLESSRTPSYISCTFDGFKASSGPVSAIEQASVKSTTVTKTETVVVKTEEKKEEEPQQQVAEEPAALEQKEQEQEQAQEQEQEKAQEQEQEKEKEQVVAEAVAEE</sequence>
<keyword evidence="9" id="KW-1185">Reference proteome</keyword>
<evidence type="ECO:0000256" key="3">
    <source>
        <dbReference type="ARBA" id="ARBA00023054"/>
    </source>
</evidence>
<dbReference type="Gene3D" id="1.20.5.500">
    <property type="entry name" value="Single helix bin"/>
    <property type="match status" value="1"/>
</dbReference>
<evidence type="ECO:0000256" key="4">
    <source>
        <dbReference type="ARBA" id="ARBA00061646"/>
    </source>
</evidence>
<evidence type="ECO:0000256" key="2">
    <source>
        <dbReference type="ARBA" id="ARBA00022754"/>
    </source>
</evidence>
<feature type="compositionally biased region" description="Low complexity" evidence="7">
    <location>
        <begin position="8"/>
        <end position="31"/>
    </location>
</feature>
<dbReference type="GO" id="GO:0031424">
    <property type="term" value="P:keratinization"/>
    <property type="evidence" value="ECO:0007669"/>
    <property type="project" value="TreeGrafter"/>
</dbReference>
<keyword evidence="1" id="KW-0416">Keratin</keyword>
<dbReference type="InterPro" id="IPR032444">
    <property type="entry name" value="Keratin_2_head"/>
</dbReference>
<feature type="coiled-coil region" evidence="6">
    <location>
        <begin position="344"/>
        <end position="424"/>
    </location>
</feature>
<dbReference type="PROSITE" id="PS51842">
    <property type="entry name" value="IF_ROD_2"/>
    <property type="match status" value="1"/>
</dbReference>
<dbReference type="GO" id="GO:0045095">
    <property type="term" value="C:keratin filament"/>
    <property type="evidence" value="ECO:0007669"/>
    <property type="project" value="InterPro"/>
</dbReference>
<gene>
    <name evidence="10" type="primary">LOC114436293</name>
</gene>
<dbReference type="RefSeq" id="XP_028262288.1">
    <property type="nucleotide sequence ID" value="XM_028406487.1"/>
</dbReference>